<keyword evidence="4" id="KW-0067">ATP-binding</keyword>
<evidence type="ECO:0000313" key="5">
    <source>
        <dbReference type="EMBL" id="GLI67182.1"/>
    </source>
</evidence>
<accession>A0ABQ5SB66</accession>
<comment type="caution">
    <text evidence="5">The sequence shown here is derived from an EMBL/GenBank/DDBJ whole genome shotgun (WGS) entry which is preliminary data.</text>
</comment>
<dbReference type="EMBL" id="BSDZ01000078">
    <property type="protein sequence ID" value="GLI67182.1"/>
    <property type="molecule type" value="Genomic_DNA"/>
</dbReference>
<keyword evidence="6" id="KW-1185">Reference proteome</keyword>
<dbReference type="PANTHER" id="PTHR34273">
    <property type="entry name" value="METHYLTHIORIBOSE KINASE"/>
    <property type="match status" value="1"/>
</dbReference>
<reference evidence="5 6" key="1">
    <citation type="journal article" date="2023" name="IScience">
        <title>Expanded male sex-determining region conserved during the evolution of homothallism in the green alga Volvox.</title>
        <authorList>
            <person name="Yamamoto K."/>
            <person name="Matsuzaki R."/>
            <person name="Mahakham W."/>
            <person name="Heman W."/>
            <person name="Sekimoto H."/>
            <person name="Kawachi M."/>
            <person name="Minakuchi Y."/>
            <person name="Toyoda A."/>
            <person name="Nozaki H."/>
        </authorList>
    </citation>
    <scope>NUCLEOTIDE SEQUENCE [LARGE SCALE GENOMIC DNA]</scope>
    <source>
        <strain evidence="5 6">NIES-4468</strain>
    </source>
</reference>
<keyword evidence="2" id="KW-0547">Nucleotide-binding</keyword>
<evidence type="ECO:0000313" key="6">
    <source>
        <dbReference type="Proteomes" id="UP001165090"/>
    </source>
</evidence>
<name>A0ABQ5SB66_9CHLO</name>
<keyword evidence="1" id="KW-0808">Transferase</keyword>
<dbReference type="PANTHER" id="PTHR34273:SF2">
    <property type="entry name" value="METHYLTHIORIBOSE KINASE"/>
    <property type="match status" value="1"/>
</dbReference>
<evidence type="ECO:0000256" key="1">
    <source>
        <dbReference type="ARBA" id="ARBA00022679"/>
    </source>
</evidence>
<dbReference type="Gene3D" id="3.90.1200.10">
    <property type="match status" value="1"/>
</dbReference>
<sequence>MGNLLLSYYVTCCVATRESPAAEPAMTQNTIAPGDDGCCDEAADGFAMALTLRAPLLRCILELWAELEVRIRAFSPAHAGGSAASACMDGAFLWRLFSDSLGYVGCVMSRLVFGMHHYPAFEAIPCGRRRRGCQRLALRRAKARRRCCICKNA</sequence>
<evidence type="ECO:0000256" key="2">
    <source>
        <dbReference type="ARBA" id="ARBA00022741"/>
    </source>
</evidence>
<evidence type="ECO:0000256" key="3">
    <source>
        <dbReference type="ARBA" id="ARBA00022777"/>
    </source>
</evidence>
<protein>
    <submittedName>
        <fullName evidence="5">Uncharacterized protein</fullName>
    </submittedName>
</protein>
<evidence type="ECO:0000256" key="4">
    <source>
        <dbReference type="ARBA" id="ARBA00022840"/>
    </source>
</evidence>
<organism evidence="5 6">
    <name type="scientific">Volvox africanus</name>
    <dbReference type="NCBI Taxonomy" id="51714"/>
    <lineage>
        <taxon>Eukaryota</taxon>
        <taxon>Viridiplantae</taxon>
        <taxon>Chlorophyta</taxon>
        <taxon>core chlorophytes</taxon>
        <taxon>Chlorophyceae</taxon>
        <taxon>CS clade</taxon>
        <taxon>Chlamydomonadales</taxon>
        <taxon>Volvocaceae</taxon>
        <taxon>Volvox</taxon>
    </lineage>
</organism>
<gene>
    <name evidence="5" type="ORF">VaNZ11_011400</name>
</gene>
<keyword evidence="3" id="KW-0418">Kinase</keyword>
<proteinExistence type="predicted"/>
<dbReference type="Proteomes" id="UP001165090">
    <property type="component" value="Unassembled WGS sequence"/>
</dbReference>